<reference evidence="2" key="1">
    <citation type="journal article" date="2017" name="J. Biotechnol.">
        <title>Complete genome sequence of Novosphingobium resinovorum SA1, a versatile xenobiotic-degrading bacterium capable of utilizing sulfanilic acid.</title>
        <authorList>
            <person name="Hegedus B."/>
            <person name="Kos P.B."/>
            <person name="Balint B."/>
            <person name="Maroti G."/>
            <person name="Gan H.M."/>
            <person name="Perei K."/>
            <person name="Rakhely G."/>
        </authorList>
    </citation>
    <scope>NUCLEOTIDE SEQUENCE [LARGE SCALE GENOMIC DNA]</scope>
    <source>
        <strain evidence="2">SA1</strain>
    </source>
</reference>
<proteinExistence type="predicted"/>
<dbReference type="KEGG" id="nre:BES08_28120"/>
<dbReference type="EMBL" id="CP017077">
    <property type="protein sequence ID" value="AOR80688.1"/>
    <property type="molecule type" value="Genomic_DNA"/>
</dbReference>
<protein>
    <recommendedName>
        <fullName evidence="3">Secreted protein</fullName>
    </recommendedName>
</protein>
<sequence>MPRERVRLGSCLIAQSLCFLLKLLGFSISLRTNGFASILKGSSLGIARLDGCSVYAVRSFTRAFGRTVPII</sequence>
<evidence type="ECO:0000313" key="1">
    <source>
        <dbReference type="EMBL" id="AOR80688.1"/>
    </source>
</evidence>
<evidence type="ECO:0000313" key="2">
    <source>
        <dbReference type="Proteomes" id="UP000094626"/>
    </source>
</evidence>
<geneLocation type="plasmid" evidence="1 2">
    <name>pSA2</name>
</geneLocation>
<dbReference type="AlphaFoldDB" id="A0A1D8AEZ8"/>
<keyword evidence="2" id="KW-1185">Reference proteome</keyword>
<keyword evidence="1" id="KW-0614">Plasmid</keyword>
<name>A0A1D8AEZ8_9SPHN</name>
<organism evidence="1 2">
    <name type="scientific">Novosphingobium resinovorum</name>
    <dbReference type="NCBI Taxonomy" id="158500"/>
    <lineage>
        <taxon>Bacteria</taxon>
        <taxon>Pseudomonadati</taxon>
        <taxon>Pseudomonadota</taxon>
        <taxon>Alphaproteobacteria</taxon>
        <taxon>Sphingomonadales</taxon>
        <taxon>Sphingomonadaceae</taxon>
        <taxon>Novosphingobium</taxon>
    </lineage>
</organism>
<evidence type="ECO:0008006" key="3">
    <source>
        <dbReference type="Google" id="ProtNLM"/>
    </source>
</evidence>
<dbReference type="Proteomes" id="UP000094626">
    <property type="component" value="Plasmid pSA2"/>
</dbReference>
<gene>
    <name evidence="1" type="ORF">BES08_28120</name>
</gene>
<accession>A0A1D8AEZ8</accession>